<dbReference type="PANTHER" id="PTHR40661">
    <property type="match status" value="1"/>
</dbReference>
<dbReference type="Proteomes" id="UP000272662">
    <property type="component" value="Unassembled WGS sequence"/>
</dbReference>
<evidence type="ECO:0000256" key="1">
    <source>
        <dbReference type="ARBA" id="ARBA00023015"/>
    </source>
</evidence>
<protein>
    <submittedName>
        <fullName evidence="4">XRE family transcriptional regulator</fullName>
    </submittedName>
</protein>
<reference evidence="4 5" key="1">
    <citation type="submission" date="2018-11" db="EMBL/GenBank/DDBJ databases">
        <title>E. coli isolates of the female bladder.</title>
        <authorList>
            <person name="Garretto A."/>
            <person name="Miller-Ensminger T."/>
            <person name="Wolfe A.J."/>
            <person name="Putonti C."/>
        </authorList>
    </citation>
    <scope>NUCLEOTIDE SEQUENCE [LARGE SCALE GENOMIC DNA]</scope>
    <source>
        <strain evidence="4 5">UMB1727</strain>
    </source>
</reference>
<dbReference type="Pfam" id="PF01381">
    <property type="entry name" value="HTH_3"/>
    <property type="match status" value="1"/>
</dbReference>
<dbReference type="GO" id="GO:0003677">
    <property type="term" value="F:DNA binding"/>
    <property type="evidence" value="ECO:0007669"/>
    <property type="project" value="UniProtKB-KW"/>
</dbReference>
<dbReference type="CDD" id="cd00093">
    <property type="entry name" value="HTH_XRE"/>
    <property type="match status" value="1"/>
</dbReference>
<organism evidence="4 5">
    <name type="scientific">Escherichia coli</name>
    <dbReference type="NCBI Taxonomy" id="562"/>
    <lineage>
        <taxon>Bacteria</taxon>
        <taxon>Pseudomonadati</taxon>
        <taxon>Pseudomonadota</taxon>
        <taxon>Gammaproteobacteria</taxon>
        <taxon>Enterobacterales</taxon>
        <taxon>Enterobacteriaceae</taxon>
        <taxon>Escherichia</taxon>
    </lineage>
</organism>
<dbReference type="PANTHER" id="PTHR40661:SF3">
    <property type="entry name" value="FELS-1 PROPHAGE TRANSCRIPTIONAL REGULATOR"/>
    <property type="match status" value="1"/>
</dbReference>
<evidence type="ECO:0000313" key="4">
    <source>
        <dbReference type="EMBL" id="RRL49528.1"/>
    </source>
</evidence>
<keyword evidence="1" id="KW-0805">Transcription regulation</keyword>
<dbReference type="AlphaFoldDB" id="A0A0P7N8M8"/>
<keyword evidence="3" id="KW-0804">Transcription</keyword>
<evidence type="ECO:0000256" key="2">
    <source>
        <dbReference type="ARBA" id="ARBA00023125"/>
    </source>
</evidence>
<dbReference type="PROSITE" id="PS50943">
    <property type="entry name" value="HTH_CROC1"/>
    <property type="match status" value="1"/>
</dbReference>
<dbReference type="SUPFAM" id="SSF47413">
    <property type="entry name" value="lambda repressor-like DNA-binding domains"/>
    <property type="match status" value="1"/>
</dbReference>
<dbReference type="SMART" id="SM00530">
    <property type="entry name" value="HTH_XRE"/>
    <property type="match status" value="1"/>
</dbReference>
<dbReference type="EMBL" id="RRVG01000004">
    <property type="protein sequence ID" value="RRL49528.1"/>
    <property type="molecule type" value="Genomic_DNA"/>
</dbReference>
<dbReference type="Gene3D" id="1.10.260.40">
    <property type="entry name" value="lambda repressor-like DNA-binding domains"/>
    <property type="match status" value="1"/>
</dbReference>
<gene>
    <name evidence="4" type="ORF">DU321_05375</name>
</gene>
<proteinExistence type="predicted"/>
<dbReference type="InterPro" id="IPR010982">
    <property type="entry name" value="Lambda_DNA-bd_dom_sf"/>
</dbReference>
<name>A0A0P7N8M8_ECOLX</name>
<evidence type="ECO:0000313" key="5">
    <source>
        <dbReference type="Proteomes" id="UP000272662"/>
    </source>
</evidence>
<dbReference type="InterPro" id="IPR001387">
    <property type="entry name" value="Cro/C1-type_HTH"/>
</dbReference>
<comment type="caution">
    <text evidence="4">The sequence shown here is derived from an EMBL/GenBank/DDBJ whole genome shotgun (WGS) entry which is preliminary data.</text>
</comment>
<keyword evidence="2" id="KW-0238">DNA-binding</keyword>
<evidence type="ECO:0000256" key="3">
    <source>
        <dbReference type="ARBA" id="ARBA00023163"/>
    </source>
</evidence>
<sequence>MMIKSEFSARLEKLLAMTGDSMRDLAQKCDIPYSTIRGYVAGDSLPNGIEQLQKIAHATGVSPAWLLGEETGQSQDSERVKRELGLLMTLAEHLSDEQRGIFIKKMLNALLYQVEGVERTSDEERKMLSASSIELALKINKLPINKQLAIYHDYNLDDD</sequence>
<dbReference type="RefSeq" id="WP_000972910.1">
    <property type="nucleotide sequence ID" value="NZ_BFHB01000035.1"/>
</dbReference>
<accession>A0A0P7N8M8</accession>